<dbReference type="EMBL" id="CP090823">
    <property type="protein sequence ID" value="ARD95107.1"/>
    <property type="molecule type" value="Genomic_DNA"/>
</dbReference>
<dbReference type="SUPFAM" id="SSF52540">
    <property type="entry name" value="P-loop containing nucleoside triphosphate hydrolases"/>
    <property type="match status" value="1"/>
</dbReference>
<dbReference type="InterPro" id="IPR026866">
    <property type="entry name" value="CR006_AAA"/>
</dbReference>
<feature type="domain" description="Protein CR006 P-loop" evidence="1">
    <location>
        <begin position="10"/>
        <end position="730"/>
    </location>
</feature>
<accession>A0AA34XF61</accession>
<dbReference type="Proteomes" id="UP001055586">
    <property type="component" value="Chromosome"/>
</dbReference>
<dbReference type="Gene3D" id="3.40.50.300">
    <property type="entry name" value="P-loop containing nucleotide triphosphate hydrolases"/>
    <property type="match status" value="2"/>
</dbReference>
<dbReference type="RefSeq" id="WP_081172109.1">
    <property type="nucleotide sequence ID" value="NZ_CP015896.1"/>
</dbReference>
<evidence type="ECO:0000259" key="1">
    <source>
        <dbReference type="Pfam" id="PF13166"/>
    </source>
</evidence>
<protein>
    <submittedName>
        <fullName evidence="2">AAA family ATPase</fullName>
    </submittedName>
</protein>
<gene>
    <name evidence="2" type="ORF">LL229_0215</name>
</gene>
<evidence type="ECO:0000313" key="3">
    <source>
        <dbReference type="Proteomes" id="UP001055586"/>
    </source>
</evidence>
<reference evidence="2" key="1">
    <citation type="submission" date="2023-09" db="EMBL/GenBank/DDBJ databases">
        <title>Complete Genomes and Methylome analysis of Lactococcus lactis subs lactis strains.</title>
        <authorList>
            <person name="Fomenkov A."/>
            <person name="McDonnell B."/>
            <person name="Sun L."/>
            <person name="Van Sinderen D."/>
            <person name="Roberts R.J."/>
        </authorList>
    </citation>
    <scope>NUCLEOTIDE SEQUENCE</scope>
    <source>
        <strain evidence="2">229</strain>
    </source>
</reference>
<organism evidence="2 3">
    <name type="scientific">Lactococcus lactis subsp. lactis</name>
    <name type="common">Streptococcus lactis</name>
    <dbReference type="NCBI Taxonomy" id="1360"/>
    <lineage>
        <taxon>Bacteria</taxon>
        <taxon>Bacillati</taxon>
        <taxon>Bacillota</taxon>
        <taxon>Bacilli</taxon>
        <taxon>Lactobacillales</taxon>
        <taxon>Streptococcaceae</taxon>
        <taxon>Lactococcus</taxon>
    </lineage>
</organism>
<dbReference type="AlphaFoldDB" id="A0AA34XF61"/>
<sequence>MINKITLNKVASYKNVATLETNKKVNLIYGLNGVGKSTLSNYLYDVEDGKYTDCSIEGLDDETELLVYNQKFIQDNFYEDKKLKGIFTLNKANSDAIKKINDAKIKKENFSKDKDLKNKELDKEEKALIKEKNSAKNKIWEIKTDYSGGDRVFEFCLEGLKHSKDVLFTYLLSLKKPEKELKKNINDLKKKIQSLSGEKAKKYPEIAKIEFNMQDIEMNEIFQKQIVGNDNSSISALIKELGNSDWVEEGKKYLLHEAHGTGICPFCQEDTITPKFIDELSRYFDESFLEDQNTIKSFYEQYSRAFDLLTTIDDYELNPIFESFKSDFEARYSGLINILSDNKRKIENKIKTPSLPVTLENSGSVLDNLNDVIEDINSAIKNHNSDVEDIETIRDKIKDSFWEIMRYDYDKTIENYELSKKYYKKKTDPIKSEIGELRQKIAEQDSIIVEQQKLTVNVDDAIEEINNGLIDIGITDFKIEKYSEQFYKIVREIKDGDDNSVVFWSLSEGEKTIISFFYFLKLCDGKTNPNTSDKKKIIVIDDPISSLSNVFVFNIGRLLKNEFFAKRKTRIDNDGNKISEWKYKYDQIFLLTHSLYFFYEITEINHEVREENQHLFRIIKNSKGSSIISMKYEEIQNDYQSYWSIIKDEACPSALIANCMRNVIEYFFNFVEKKDLNNFFNNNKNPALKNPKFQAFYRYINRESHSLGQNIFDFKEFNYSDFKEAFRDLFYQTGYKEHYDKMIR</sequence>
<evidence type="ECO:0000313" key="2">
    <source>
        <dbReference type="EMBL" id="ARD95107.1"/>
    </source>
</evidence>
<dbReference type="InterPro" id="IPR027417">
    <property type="entry name" value="P-loop_NTPase"/>
</dbReference>
<dbReference type="Pfam" id="PF13166">
    <property type="entry name" value="AAA_13"/>
    <property type="match status" value="1"/>
</dbReference>
<proteinExistence type="predicted"/>
<name>A0AA34XF61_LACLL</name>